<feature type="domain" description="Alpha-D-phosphohexomutase alpha/beta/alpha" evidence="9">
    <location>
        <begin position="8"/>
        <end position="138"/>
    </location>
</feature>
<evidence type="ECO:0000259" key="10">
    <source>
        <dbReference type="Pfam" id="PF02879"/>
    </source>
</evidence>
<keyword evidence="13" id="KW-1185">Reference proteome</keyword>
<dbReference type="Gene3D" id="3.40.120.10">
    <property type="entry name" value="Alpha-D-Glucose-1,6-Bisphosphate, subunit A, domain 3"/>
    <property type="match status" value="3"/>
</dbReference>
<keyword evidence="5 7" id="KW-0460">Magnesium</keyword>
<proteinExistence type="inferred from homology"/>
<keyword evidence="4 7" id="KW-0479">Metal-binding</keyword>
<dbReference type="FunFam" id="3.40.120.10:FF:000001">
    <property type="entry name" value="Phosphoglucosamine mutase"/>
    <property type="match status" value="1"/>
</dbReference>
<dbReference type="InterPro" id="IPR016066">
    <property type="entry name" value="A-D-PHexomutase_CS"/>
</dbReference>
<comment type="similarity">
    <text evidence="2 7">Belongs to the phosphohexose mutase family.</text>
</comment>
<dbReference type="SUPFAM" id="SSF55957">
    <property type="entry name" value="Phosphoglucomutase, C-terminal domain"/>
    <property type="match status" value="1"/>
</dbReference>
<dbReference type="InterPro" id="IPR005843">
    <property type="entry name" value="A-D-PHexomutase_C"/>
</dbReference>
<evidence type="ECO:0000256" key="2">
    <source>
        <dbReference type="ARBA" id="ARBA00010231"/>
    </source>
</evidence>
<dbReference type="Proteomes" id="UP000295382">
    <property type="component" value="Unassembled WGS sequence"/>
</dbReference>
<dbReference type="PANTHER" id="PTHR43771:SF2">
    <property type="entry name" value="PHOSPHOMANNOMUTASE_PHOSPHOGLUCOMUTASE"/>
    <property type="match status" value="1"/>
</dbReference>
<dbReference type="Gene3D" id="3.30.310.50">
    <property type="entry name" value="Alpha-D-phosphohexomutase, C-terminal domain"/>
    <property type="match status" value="1"/>
</dbReference>
<accession>A0A4R3HUR3</accession>
<evidence type="ECO:0000256" key="4">
    <source>
        <dbReference type="ARBA" id="ARBA00022723"/>
    </source>
</evidence>
<dbReference type="Pfam" id="PF00408">
    <property type="entry name" value="PGM_PMM_IV"/>
    <property type="match status" value="1"/>
</dbReference>
<evidence type="ECO:0000256" key="1">
    <source>
        <dbReference type="ARBA" id="ARBA00001946"/>
    </source>
</evidence>
<name>A0A4R3HUR3_PAULE</name>
<keyword evidence="3" id="KW-0597">Phosphoprotein</keyword>
<keyword evidence="6" id="KW-0413">Isomerase</keyword>
<sequence>MVNLSQSIFKAYDIRGVIGKTLDAGIARKIGQAFGSAVRAKGESTVVIGRDGRLSGPELASALAEGLQSTGINVIDLGVVATPLVYFGTQVLDARSGIMVTGSHNPPDYNGFKMVLAGDAIYGDAIQALYQTIVKSEFATGEGNYRQHDLKDAYLQRIVSDVKLARPMKIAVDCGNGVAGAFAGDLFRAMGCEVTELFCEVDGNFPNHHPDPAHPENLQDLIRCLQDGDAEIGLAFDGDGDRLGVVTKDGQIIYPDRQLMLFAEEVLSRNPGQQILYDVKCTRHLAPWISQRGGQPLMWKTGHSLVKAKMRETGAPLGGEMSGHIFFKDRWYGFDDGLYAGARLLELLSRQKDASAILNALPQSVSTPELQLKLQEGENFTLISKLQGEARFPGADQVITIDGLRVEYPDGFGLARSSNTTPVIVMRFEAESLEALQRIQGEFKRVILGAKPDAVLPY</sequence>
<dbReference type="Pfam" id="PF02880">
    <property type="entry name" value="PGM_PMM_III"/>
    <property type="match status" value="1"/>
</dbReference>
<dbReference type="EMBL" id="SLZQ01000005">
    <property type="protein sequence ID" value="TCS36852.1"/>
    <property type="molecule type" value="Genomic_DNA"/>
</dbReference>
<dbReference type="InterPro" id="IPR005844">
    <property type="entry name" value="A-D-PHexomutase_a/b/a-I"/>
</dbReference>
<protein>
    <submittedName>
        <fullName evidence="12">Phosphomannomutase/phosphoglucomutase</fullName>
    </submittedName>
</protein>
<dbReference type="InterPro" id="IPR036900">
    <property type="entry name" value="A-D-PHexomutase_C_sf"/>
</dbReference>
<reference evidence="12 13" key="1">
    <citation type="submission" date="2019-03" db="EMBL/GenBank/DDBJ databases">
        <title>Genomic Encyclopedia of Type Strains, Phase IV (KMG-IV): sequencing the most valuable type-strain genomes for metagenomic binning, comparative biology and taxonomic classification.</title>
        <authorList>
            <person name="Goeker M."/>
        </authorList>
    </citation>
    <scope>NUCLEOTIDE SEQUENCE [LARGE SCALE GENOMIC DNA]</scope>
    <source>
        <strain evidence="12 13">DSM 7445</strain>
    </source>
</reference>
<evidence type="ECO:0000256" key="5">
    <source>
        <dbReference type="ARBA" id="ARBA00022842"/>
    </source>
</evidence>
<dbReference type="InterPro" id="IPR005845">
    <property type="entry name" value="A-D-PHexomutase_a/b/a-II"/>
</dbReference>
<dbReference type="PANTHER" id="PTHR43771">
    <property type="entry name" value="PHOSPHOMANNOMUTASE"/>
    <property type="match status" value="1"/>
</dbReference>
<evidence type="ECO:0000313" key="13">
    <source>
        <dbReference type="Proteomes" id="UP000295382"/>
    </source>
</evidence>
<dbReference type="RefSeq" id="WP_132258580.1">
    <property type="nucleotide sequence ID" value="NZ_SLZQ01000005.1"/>
</dbReference>
<dbReference type="Pfam" id="PF02878">
    <property type="entry name" value="PGM_PMM_I"/>
    <property type="match status" value="1"/>
</dbReference>
<dbReference type="InterPro" id="IPR005846">
    <property type="entry name" value="A-D-PHexomutase_a/b/a-III"/>
</dbReference>
<evidence type="ECO:0000259" key="8">
    <source>
        <dbReference type="Pfam" id="PF00408"/>
    </source>
</evidence>
<dbReference type="GO" id="GO:0000287">
    <property type="term" value="F:magnesium ion binding"/>
    <property type="evidence" value="ECO:0007669"/>
    <property type="project" value="InterPro"/>
</dbReference>
<evidence type="ECO:0000256" key="3">
    <source>
        <dbReference type="ARBA" id="ARBA00022553"/>
    </source>
</evidence>
<dbReference type="PROSITE" id="PS00710">
    <property type="entry name" value="PGM_PMM"/>
    <property type="match status" value="1"/>
</dbReference>
<dbReference type="SUPFAM" id="SSF53738">
    <property type="entry name" value="Phosphoglucomutase, first 3 domains"/>
    <property type="match status" value="3"/>
</dbReference>
<dbReference type="GO" id="GO:0005975">
    <property type="term" value="P:carbohydrate metabolic process"/>
    <property type="evidence" value="ECO:0007669"/>
    <property type="project" value="InterPro"/>
</dbReference>
<dbReference type="CDD" id="cd03089">
    <property type="entry name" value="PMM_PGM"/>
    <property type="match status" value="1"/>
</dbReference>
<feature type="domain" description="Alpha-D-phosphohexomutase C-terminal" evidence="8">
    <location>
        <begin position="370"/>
        <end position="444"/>
    </location>
</feature>
<comment type="cofactor">
    <cofactor evidence="1">
        <name>Mg(2+)</name>
        <dbReference type="ChEBI" id="CHEBI:18420"/>
    </cofactor>
</comment>
<dbReference type="InterPro" id="IPR016055">
    <property type="entry name" value="A-D-PHexomutase_a/b/a-I/II/III"/>
</dbReference>
<evidence type="ECO:0000259" key="9">
    <source>
        <dbReference type="Pfam" id="PF02878"/>
    </source>
</evidence>
<dbReference type="Pfam" id="PF02879">
    <property type="entry name" value="PGM_PMM_II"/>
    <property type="match status" value="1"/>
</dbReference>
<evidence type="ECO:0000256" key="6">
    <source>
        <dbReference type="ARBA" id="ARBA00023235"/>
    </source>
</evidence>
<feature type="domain" description="Alpha-D-phosphohexomutase alpha/beta/alpha" evidence="10">
    <location>
        <begin position="153"/>
        <end position="250"/>
    </location>
</feature>
<dbReference type="OrthoDB" id="9803322at2"/>
<feature type="domain" description="Alpha-D-phosphohexomutase alpha/beta/alpha" evidence="11">
    <location>
        <begin position="255"/>
        <end position="363"/>
    </location>
</feature>
<comment type="caution">
    <text evidence="12">The sequence shown here is derived from an EMBL/GenBank/DDBJ whole genome shotgun (WGS) entry which is preliminary data.</text>
</comment>
<dbReference type="AlphaFoldDB" id="A0A4R3HUR3"/>
<organism evidence="12 13">
    <name type="scientific">Paucimonas lemoignei</name>
    <name type="common">Pseudomonas lemoignei</name>
    <dbReference type="NCBI Taxonomy" id="29443"/>
    <lineage>
        <taxon>Bacteria</taxon>
        <taxon>Pseudomonadati</taxon>
        <taxon>Pseudomonadota</taxon>
        <taxon>Betaproteobacteria</taxon>
        <taxon>Burkholderiales</taxon>
        <taxon>Burkholderiaceae</taxon>
        <taxon>Paucimonas</taxon>
    </lineage>
</organism>
<dbReference type="GO" id="GO:0016868">
    <property type="term" value="F:intramolecular phosphotransferase activity"/>
    <property type="evidence" value="ECO:0007669"/>
    <property type="project" value="InterPro"/>
</dbReference>
<evidence type="ECO:0000256" key="7">
    <source>
        <dbReference type="RuleBase" id="RU004326"/>
    </source>
</evidence>
<evidence type="ECO:0000313" key="12">
    <source>
        <dbReference type="EMBL" id="TCS36852.1"/>
    </source>
</evidence>
<evidence type="ECO:0000259" key="11">
    <source>
        <dbReference type="Pfam" id="PF02880"/>
    </source>
</evidence>
<dbReference type="InterPro" id="IPR005841">
    <property type="entry name" value="Alpha-D-phosphohexomutase_SF"/>
</dbReference>
<dbReference type="PRINTS" id="PR00509">
    <property type="entry name" value="PGMPMM"/>
</dbReference>
<gene>
    <name evidence="12" type="ORF">EDC30_10572</name>
</gene>